<feature type="transmembrane region" description="Helical" evidence="1">
    <location>
        <begin position="29"/>
        <end position="47"/>
    </location>
</feature>
<organism evidence="2 3">
    <name type="scientific">Gordonia humi</name>
    <dbReference type="NCBI Taxonomy" id="686429"/>
    <lineage>
        <taxon>Bacteria</taxon>
        <taxon>Bacillati</taxon>
        <taxon>Actinomycetota</taxon>
        <taxon>Actinomycetes</taxon>
        <taxon>Mycobacteriales</taxon>
        <taxon>Gordoniaceae</taxon>
        <taxon>Gordonia</taxon>
    </lineage>
</organism>
<sequence>MSEAPSDVRFSVLGGEVASRYIGGVSMPGKILIGAALLLCAGGVLFAGKIGGLLGGGLLLGAIGAVVTGWGARKVHQFREWQRRRGGEHVFIAEDDADYNNPDLDPGWIRPVPLGHVEPLDLDGTGLDDMFILYHHNPGEANYFSIILSVQGLAEGLRSDAKWAQNMDAFSDQLLNSSARESSHIRRISMLSRAVPSDMTPHERWVSEQVAALPAETLDMLGGPDGWPIVSYGDVIDEISPHAEDHRCYMVVCIAESAELMKQAHRLATSKNAPVEGGVAQIIRDEVAQVQRALENSGYGRVDVLGEQRACAAIRGIINPSYPLERHEGVRWENCFPSYVGEPESVVMRPTGLGADTTAWHTRVAVVPPGKVAPVGLDPTWLAPLLTGVDPDEGDEAEGVPRSPTIRTIAVSMDLVPGRKARTVTRKHRTTDHARALEEQRRGRISDGTGDTMAEASARRAEDLKEGSGYHGVIWSMSVSVTGRDGDDCDRACARVATAADESAITELEWRDGDHDVALFWTLPLGRGLASTRFTR</sequence>
<reference evidence="2 3" key="1">
    <citation type="submission" date="2020-08" db="EMBL/GenBank/DDBJ databases">
        <title>Sequencing the genomes of 1000 actinobacteria strains.</title>
        <authorList>
            <person name="Klenk H.-P."/>
        </authorList>
    </citation>
    <scope>NUCLEOTIDE SEQUENCE [LARGE SCALE GENOMIC DNA]</scope>
    <source>
        <strain evidence="2 3">DSM 45298</strain>
    </source>
</reference>
<dbReference type="EMBL" id="JACIFP010000002">
    <property type="protein sequence ID" value="MBB4138080.1"/>
    <property type="molecule type" value="Genomic_DNA"/>
</dbReference>
<keyword evidence="1" id="KW-0812">Transmembrane</keyword>
<evidence type="ECO:0008006" key="4">
    <source>
        <dbReference type="Google" id="ProtNLM"/>
    </source>
</evidence>
<name>A0A840FD82_9ACTN</name>
<protein>
    <recommendedName>
        <fullName evidence="4">Type VII secretion protein EccE</fullName>
    </recommendedName>
</protein>
<keyword evidence="3" id="KW-1185">Reference proteome</keyword>
<dbReference type="RefSeq" id="WP_183373327.1">
    <property type="nucleotide sequence ID" value="NZ_BAABHL010000166.1"/>
</dbReference>
<dbReference type="AlphaFoldDB" id="A0A840FD82"/>
<evidence type="ECO:0000256" key="1">
    <source>
        <dbReference type="SAM" id="Phobius"/>
    </source>
</evidence>
<feature type="transmembrane region" description="Helical" evidence="1">
    <location>
        <begin position="53"/>
        <end position="72"/>
    </location>
</feature>
<proteinExistence type="predicted"/>
<comment type="caution">
    <text evidence="2">The sequence shown here is derived from an EMBL/GenBank/DDBJ whole genome shotgun (WGS) entry which is preliminary data.</text>
</comment>
<dbReference type="Proteomes" id="UP000551501">
    <property type="component" value="Unassembled WGS sequence"/>
</dbReference>
<accession>A0A840FD82</accession>
<evidence type="ECO:0000313" key="2">
    <source>
        <dbReference type="EMBL" id="MBB4138080.1"/>
    </source>
</evidence>
<keyword evidence="1" id="KW-1133">Transmembrane helix</keyword>
<gene>
    <name evidence="2" type="ORF">BKA16_004705</name>
</gene>
<evidence type="ECO:0000313" key="3">
    <source>
        <dbReference type="Proteomes" id="UP000551501"/>
    </source>
</evidence>
<keyword evidence="1" id="KW-0472">Membrane</keyword>